<evidence type="ECO:0008006" key="3">
    <source>
        <dbReference type="Google" id="ProtNLM"/>
    </source>
</evidence>
<evidence type="ECO:0000313" key="1">
    <source>
        <dbReference type="EMBL" id="PSK85983.1"/>
    </source>
</evidence>
<dbReference type="OrthoDB" id="157052at2"/>
<comment type="caution">
    <text evidence="1">The sequence shown here is derived from an EMBL/GenBank/DDBJ whole genome shotgun (WGS) entry which is preliminary data.</text>
</comment>
<keyword evidence="2" id="KW-1185">Reference proteome</keyword>
<dbReference type="NCBIfam" id="NF047719">
    <property type="entry name" value="SCO6745_fam_HTH"/>
    <property type="match status" value="1"/>
</dbReference>
<dbReference type="RefSeq" id="WP_106586851.1">
    <property type="nucleotide sequence ID" value="NZ_PYGA01000037.1"/>
</dbReference>
<dbReference type="Pfam" id="PF21863">
    <property type="entry name" value="HTH_67"/>
    <property type="match status" value="1"/>
</dbReference>
<accession>A0A2P8CM31</accession>
<dbReference type="InterPro" id="IPR054058">
    <property type="entry name" value="HTH_67"/>
</dbReference>
<sequence>MSAPAFSPHAAHSSVTPDLARSVWRAGEPVSSFVYFAPERFAAYADIGLEPKVMGYFAARSAAMGAVGADTVAAVFSSFNPAVVRMVIPKAWSIASPETVVAARLTAVDKGLRAVLDPAVLAGPEIAEAAELARTAASAAAPLGHSRPLFAAHAGLDWPTEPHLVLWHAVTLLREFRGDGHLAALLFAGLDPLEASVTYAGTGERDVRWLLKSRGWAREQWDDAVGRLRDRDIVARSDAETVVLTDRGRSIRAELEDRTDVLSLPPFEAIGVAGCARLIELLAPVKAAIVAAGLVPGPRKAAG</sequence>
<proteinExistence type="predicted"/>
<dbReference type="EMBL" id="PYGA01000037">
    <property type="protein sequence ID" value="PSK85983.1"/>
    <property type="molecule type" value="Genomic_DNA"/>
</dbReference>
<gene>
    <name evidence="1" type="ORF">CLV63_13742</name>
</gene>
<dbReference type="Proteomes" id="UP000240542">
    <property type="component" value="Unassembled WGS sequence"/>
</dbReference>
<name>A0A2P8CM31_9ACTN</name>
<protein>
    <recommendedName>
        <fullName evidence="3">SalK</fullName>
    </recommendedName>
</protein>
<dbReference type="AlphaFoldDB" id="A0A2P8CM31"/>
<evidence type="ECO:0000313" key="2">
    <source>
        <dbReference type="Proteomes" id="UP000240542"/>
    </source>
</evidence>
<organism evidence="1 2">
    <name type="scientific">Murinocardiopsis flavida</name>
    <dbReference type="NCBI Taxonomy" id="645275"/>
    <lineage>
        <taxon>Bacteria</taxon>
        <taxon>Bacillati</taxon>
        <taxon>Actinomycetota</taxon>
        <taxon>Actinomycetes</taxon>
        <taxon>Streptosporangiales</taxon>
        <taxon>Nocardiopsidaceae</taxon>
        <taxon>Murinocardiopsis</taxon>
    </lineage>
</organism>
<reference evidence="1 2" key="1">
    <citation type="submission" date="2018-03" db="EMBL/GenBank/DDBJ databases">
        <title>Genomic Encyclopedia of Archaeal and Bacterial Type Strains, Phase II (KMG-II): from individual species to whole genera.</title>
        <authorList>
            <person name="Goeker M."/>
        </authorList>
    </citation>
    <scope>NUCLEOTIDE SEQUENCE [LARGE SCALE GENOMIC DNA]</scope>
    <source>
        <strain evidence="1 2">DSM 45312</strain>
    </source>
</reference>